<evidence type="ECO:0000313" key="2">
    <source>
        <dbReference type="EMBL" id="MBB5795848.1"/>
    </source>
</evidence>
<name>A0A7W9H5M2_9ACTN</name>
<dbReference type="RefSeq" id="WP_184985443.1">
    <property type="nucleotide sequence ID" value="NZ_JACHNE010000001.1"/>
</dbReference>
<protein>
    <submittedName>
        <fullName evidence="2">Uncharacterized protein</fullName>
    </submittedName>
</protein>
<dbReference type="Proteomes" id="UP000590647">
    <property type="component" value="Unassembled WGS sequence"/>
</dbReference>
<dbReference type="AlphaFoldDB" id="A0A7W9H5M2"/>
<sequence length="135" mass="14652">MKEAFQSAPAPLALRRTRPGGAAHAAPNTLERPELPYGTRGKDGEDGRKAVREDGSEDDRGGAGEGDNGGDSGGGKNRRDGQETRHVSDTSPVRLRRERAPDMRPKYARYALNYRGRRPDTPAPTWSVFGQIPVA</sequence>
<feature type="compositionally biased region" description="Basic and acidic residues" evidence="1">
    <location>
        <begin position="40"/>
        <end position="62"/>
    </location>
</feature>
<gene>
    <name evidence="2" type="ORF">HDA41_003812</name>
</gene>
<evidence type="ECO:0000313" key="3">
    <source>
        <dbReference type="Proteomes" id="UP000590647"/>
    </source>
</evidence>
<feature type="region of interest" description="Disordered" evidence="1">
    <location>
        <begin position="1"/>
        <end position="135"/>
    </location>
</feature>
<proteinExistence type="predicted"/>
<comment type="caution">
    <text evidence="2">The sequence shown here is derived from an EMBL/GenBank/DDBJ whole genome shotgun (WGS) entry which is preliminary data.</text>
</comment>
<organism evidence="2 3">
    <name type="scientific">Streptomyces caelestis</name>
    <dbReference type="NCBI Taxonomy" id="36816"/>
    <lineage>
        <taxon>Bacteria</taxon>
        <taxon>Bacillati</taxon>
        <taxon>Actinomycetota</taxon>
        <taxon>Actinomycetes</taxon>
        <taxon>Kitasatosporales</taxon>
        <taxon>Streptomycetaceae</taxon>
        <taxon>Streptomyces</taxon>
    </lineage>
</organism>
<feature type="compositionally biased region" description="Basic and acidic residues" evidence="1">
    <location>
        <begin position="77"/>
        <end position="88"/>
    </location>
</feature>
<accession>A0A7W9H5M2</accession>
<evidence type="ECO:0000256" key="1">
    <source>
        <dbReference type="SAM" id="MobiDB-lite"/>
    </source>
</evidence>
<dbReference type="EMBL" id="JACHNE010000001">
    <property type="protein sequence ID" value="MBB5795848.1"/>
    <property type="molecule type" value="Genomic_DNA"/>
</dbReference>
<feature type="compositionally biased region" description="Gly residues" evidence="1">
    <location>
        <begin position="63"/>
        <end position="75"/>
    </location>
</feature>
<reference evidence="2 3" key="1">
    <citation type="submission" date="2020-08" db="EMBL/GenBank/DDBJ databases">
        <title>Sequencing the genomes of 1000 actinobacteria strains.</title>
        <authorList>
            <person name="Klenk H.-P."/>
        </authorList>
    </citation>
    <scope>NUCLEOTIDE SEQUENCE [LARGE SCALE GENOMIC DNA]</scope>
    <source>
        <strain evidence="2 3">DSM 40084</strain>
    </source>
</reference>
<keyword evidence="3" id="KW-1185">Reference proteome</keyword>